<keyword evidence="2" id="KW-1185">Reference proteome</keyword>
<dbReference type="EMBL" id="JAVIIQ010000005">
    <property type="protein sequence ID" value="MDX8532467.1"/>
    <property type="molecule type" value="Genomic_DNA"/>
</dbReference>
<proteinExistence type="predicted"/>
<evidence type="ECO:0000313" key="2">
    <source>
        <dbReference type="Proteomes" id="UP001285154"/>
    </source>
</evidence>
<accession>A0ABU5A767</accession>
<evidence type="ECO:0000313" key="1">
    <source>
        <dbReference type="EMBL" id="MDX8532467.1"/>
    </source>
</evidence>
<comment type="caution">
    <text evidence="1">The sequence shown here is derived from an EMBL/GenBank/DDBJ whole genome shotgun (WGS) entry which is preliminary data.</text>
</comment>
<reference evidence="1 2" key="1">
    <citation type="submission" date="2023-08" db="EMBL/GenBank/DDBJ databases">
        <title>Implementing the SeqCode for naming new Mesorhizobium species isolated from Vachellia karroo root nodules.</title>
        <authorList>
            <person name="Van Lill M."/>
        </authorList>
    </citation>
    <scope>NUCLEOTIDE SEQUENCE [LARGE SCALE GENOMIC DNA]</scope>
    <source>
        <strain evidence="1 2">VK25D</strain>
    </source>
</reference>
<gene>
    <name evidence="1" type="ORF">RFM42_15840</name>
</gene>
<dbReference type="Proteomes" id="UP001285154">
    <property type="component" value="Unassembled WGS sequence"/>
</dbReference>
<protein>
    <submittedName>
        <fullName evidence="1">Uncharacterized protein</fullName>
    </submittedName>
</protein>
<sequence length="40" mass="4592">MRKLLIAAAYVVVIVVGAHSVWQDREELGQMFNAWAMEMQ</sequence>
<organism evidence="1 2">
    <name type="scientific">Mesorhizobium vachelliae</name>
    <dbReference type="NCBI Taxonomy" id="3072309"/>
    <lineage>
        <taxon>Bacteria</taxon>
        <taxon>Pseudomonadati</taxon>
        <taxon>Pseudomonadota</taxon>
        <taxon>Alphaproteobacteria</taxon>
        <taxon>Hyphomicrobiales</taxon>
        <taxon>Phyllobacteriaceae</taxon>
        <taxon>Mesorhizobium</taxon>
    </lineage>
</organism>
<name>A0ABU5A767_9HYPH</name>
<dbReference type="RefSeq" id="WP_320248573.1">
    <property type="nucleotide sequence ID" value="NZ_JAVIIQ010000005.1"/>
</dbReference>